<dbReference type="PROSITE" id="PS50110">
    <property type="entry name" value="RESPONSE_REGULATORY"/>
    <property type="match status" value="1"/>
</dbReference>
<dbReference type="RefSeq" id="WP_155447140.1">
    <property type="nucleotide sequence ID" value="NZ_JAOQNR010000017.1"/>
</dbReference>
<dbReference type="Proteomes" id="UP000439113">
    <property type="component" value="Unassembled WGS sequence"/>
</dbReference>
<evidence type="ECO:0000259" key="2">
    <source>
        <dbReference type="PROSITE" id="PS50110"/>
    </source>
</evidence>
<feature type="domain" description="Response regulatory" evidence="2">
    <location>
        <begin position="9"/>
        <end position="136"/>
    </location>
</feature>
<dbReference type="InterPro" id="IPR011006">
    <property type="entry name" value="CheY-like_superfamily"/>
</dbReference>
<dbReference type="SUPFAM" id="SSF52172">
    <property type="entry name" value="CheY-like"/>
    <property type="match status" value="1"/>
</dbReference>
<dbReference type="Pfam" id="PF00072">
    <property type="entry name" value="Response_reg"/>
    <property type="match status" value="1"/>
</dbReference>
<dbReference type="SMART" id="SM00448">
    <property type="entry name" value="REC"/>
    <property type="match status" value="1"/>
</dbReference>
<gene>
    <name evidence="3" type="ORF">GJ654_15790</name>
</gene>
<sequence>MSDARLARHVLIVEDDRDDAFLLKRALGVAAKEKRIDLSVVHTEDGLDALGDIACKDLMNRLPDIIVVDLNMPKVDGGRFLSALRSDLELTHVPAVVLTTATENYVLDNAMAEGADAAFSKPNSQEELLAIARVILSYGSGAATTRP</sequence>
<dbReference type="InterPro" id="IPR001789">
    <property type="entry name" value="Sig_transdc_resp-reg_receiver"/>
</dbReference>
<keyword evidence="1" id="KW-0597">Phosphoprotein</keyword>
<dbReference type="InterPro" id="IPR052893">
    <property type="entry name" value="TCS_response_regulator"/>
</dbReference>
<dbReference type="OrthoDB" id="9786548at2"/>
<evidence type="ECO:0000256" key="1">
    <source>
        <dbReference type="PROSITE-ProRule" id="PRU00169"/>
    </source>
</evidence>
<proteinExistence type="predicted"/>
<organism evidence="3 4">
    <name type="scientific">Rhodoblastus acidophilus</name>
    <name type="common">Rhodopseudomonas acidophila</name>
    <dbReference type="NCBI Taxonomy" id="1074"/>
    <lineage>
        <taxon>Bacteria</taxon>
        <taxon>Pseudomonadati</taxon>
        <taxon>Pseudomonadota</taxon>
        <taxon>Alphaproteobacteria</taxon>
        <taxon>Hyphomicrobiales</taxon>
        <taxon>Rhodoblastaceae</taxon>
        <taxon>Rhodoblastus</taxon>
    </lineage>
</organism>
<protein>
    <submittedName>
        <fullName evidence="3">Response regulator</fullName>
    </submittedName>
</protein>
<dbReference type="GO" id="GO:0000160">
    <property type="term" value="P:phosphorelay signal transduction system"/>
    <property type="evidence" value="ECO:0007669"/>
    <property type="project" value="InterPro"/>
</dbReference>
<dbReference type="EMBL" id="WNKS01000017">
    <property type="protein sequence ID" value="MTV32448.1"/>
    <property type="molecule type" value="Genomic_DNA"/>
</dbReference>
<evidence type="ECO:0000313" key="4">
    <source>
        <dbReference type="Proteomes" id="UP000439113"/>
    </source>
</evidence>
<reference evidence="3 4" key="1">
    <citation type="submission" date="2019-11" db="EMBL/GenBank/DDBJ databases">
        <title>Whole-genome sequence of a Rhodoblastus acidophilus DSM 142.</title>
        <authorList>
            <person name="Kyndt J.A."/>
            <person name="Meyer T.E."/>
        </authorList>
    </citation>
    <scope>NUCLEOTIDE SEQUENCE [LARGE SCALE GENOMIC DNA]</scope>
    <source>
        <strain evidence="3 4">DSM 142</strain>
    </source>
</reference>
<accession>A0A6N8DQ81</accession>
<dbReference type="PANTHER" id="PTHR44520:SF2">
    <property type="entry name" value="RESPONSE REGULATOR RCP1"/>
    <property type="match status" value="1"/>
</dbReference>
<dbReference type="AlphaFoldDB" id="A0A6N8DQ81"/>
<comment type="caution">
    <text evidence="3">The sequence shown here is derived from an EMBL/GenBank/DDBJ whole genome shotgun (WGS) entry which is preliminary data.</text>
</comment>
<dbReference type="Gene3D" id="3.40.50.2300">
    <property type="match status" value="1"/>
</dbReference>
<dbReference type="PANTHER" id="PTHR44520">
    <property type="entry name" value="RESPONSE REGULATOR RCP1-RELATED"/>
    <property type="match status" value="1"/>
</dbReference>
<evidence type="ECO:0000313" key="3">
    <source>
        <dbReference type="EMBL" id="MTV32448.1"/>
    </source>
</evidence>
<name>A0A6N8DQ81_RHOAC</name>
<feature type="modified residue" description="4-aspartylphosphate" evidence="1">
    <location>
        <position position="69"/>
    </location>
</feature>